<dbReference type="GO" id="GO:0000956">
    <property type="term" value="P:nuclear-transcribed mRNA catabolic process"/>
    <property type="evidence" value="ECO:0007669"/>
    <property type="project" value="TreeGrafter"/>
</dbReference>
<dbReference type="RefSeq" id="XP_004351551.1">
    <property type="nucleotide sequence ID" value="XM_004351499.1"/>
</dbReference>
<dbReference type="GO" id="GO:0005737">
    <property type="term" value="C:cytoplasm"/>
    <property type="evidence" value="ECO:0007669"/>
    <property type="project" value="UniProtKB-SubCell"/>
</dbReference>
<dbReference type="InterPro" id="IPR043141">
    <property type="entry name" value="Ribosomal_uL10-like_sf"/>
</dbReference>
<evidence type="ECO:0000256" key="1">
    <source>
        <dbReference type="ARBA" id="ARBA00004046"/>
    </source>
</evidence>
<dbReference type="GO" id="GO:0030687">
    <property type="term" value="C:preribosome, large subunit precursor"/>
    <property type="evidence" value="ECO:0007669"/>
    <property type="project" value="TreeGrafter"/>
</dbReference>
<dbReference type="GO" id="GO:0000027">
    <property type="term" value="P:ribosomal large subunit assembly"/>
    <property type="evidence" value="ECO:0007669"/>
    <property type="project" value="InterPro"/>
</dbReference>
<dbReference type="KEGG" id="acan:ACA1_149420"/>
<name>L8HB77_ACACF</name>
<keyword evidence="5 6" id="KW-0539">Nucleus</keyword>
<dbReference type="GO" id="GO:0003723">
    <property type="term" value="F:RNA binding"/>
    <property type="evidence" value="ECO:0007669"/>
    <property type="project" value="TreeGrafter"/>
</dbReference>
<evidence type="ECO:0000256" key="4">
    <source>
        <dbReference type="ARBA" id="ARBA00022490"/>
    </source>
</evidence>
<evidence type="ECO:0000259" key="8">
    <source>
        <dbReference type="Pfam" id="PF17777"/>
    </source>
</evidence>
<dbReference type="SUPFAM" id="SSF160369">
    <property type="entry name" value="Ribosomal protein L10-like"/>
    <property type="match status" value="1"/>
</dbReference>
<dbReference type="PANTHER" id="PTHR45841:SF1">
    <property type="entry name" value="MRNA TURNOVER PROTEIN 4 HOMOLOG"/>
    <property type="match status" value="1"/>
</dbReference>
<protein>
    <recommendedName>
        <fullName evidence="6">Ribosome assembly factor mrt4</fullName>
    </recommendedName>
</protein>
<dbReference type="InterPro" id="IPR043164">
    <property type="entry name" value="Ribosomal_uL10-like_insert_sf"/>
</dbReference>
<keyword evidence="9" id="KW-0687">Ribonucleoprotein</keyword>
<evidence type="ECO:0000256" key="7">
    <source>
        <dbReference type="SAM" id="MobiDB-lite"/>
    </source>
</evidence>
<evidence type="ECO:0000313" key="10">
    <source>
        <dbReference type="Proteomes" id="UP000011083"/>
    </source>
</evidence>
<dbReference type="InterPro" id="IPR051742">
    <property type="entry name" value="Ribosome_Assembly_uL10"/>
</dbReference>
<evidence type="ECO:0000313" key="9">
    <source>
        <dbReference type="EMBL" id="ELR22774.1"/>
    </source>
</evidence>
<keyword evidence="6" id="KW-0690">Ribosome biogenesis</keyword>
<evidence type="ECO:0000256" key="3">
    <source>
        <dbReference type="ARBA" id="ARBA00011117"/>
    </source>
</evidence>
<dbReference type="Pfam" id="PF17777">
    <property type="entry name" value="RL10P_insert"/>
    <property type="match status" value="1"/>
</dbReference>
<feature type="domain" description="Large ribosomal subunit protein uL10-like insertion" evidence="8">
    <location>
        <begin position="125"/>
        <end position="195"/>
    </location>
</feature>
<comment type="subcellular location">
    <subcellularLocation>
        <location evidence="6">Cytoplasm</location>
    </subcellularLocation>
    <subcellularLocation>
        <location evidence="6">Nucleus</location>
        <location evidence="6">Nucleolus</location>
    </subcellularLocation>
</comment>
<dbReference type="InterPro" id="IPR001790">
    <property type="entry name" value="Ribosomal_uL10"/>
</dbReference>
<accession>L8HB77</accession>
<dbReference type="GO" id="GO:0005730">
    <property type="term" value="C:nucleolus"/>
    <property type="evidence" value="ECO:0007669"/>
    <property type="project" value="UniProtKB-SubCell"/>
</dbReference>
<dbReference type="PANTHER" id="PTHR45841">
    <property type="entry name" value="MRNA TURNOVER PROTEIN 4 MRTO4"/>
    <property type="match status" value="1"/>
</dbReference>
<keyword evidence="4 6" id="KW-0963">Cytoplasm</keyword>
<dbReference type="FunFam" id="3.30.70.1730:FF:000005">
    <property type="entry name" value="Ribosome assembly factor mrt4"/>
    <property type="match status" value="1"/>
</dbReference>
<evidence type="ECO:0000256" key="6">
    <source>
        <dbReference type="RuleBase" id="RU364039"/>
    </source>
</evidence>
<dbReference type="AlphaFoldDB" id="L8HB77"/>
<reference evidence="9 10" key="1">
    <citation type="journal article" date="2013" name="Genome Biol.">
        <title>Genome of Acanthamoeba castellanii highlights extensive lateral gene transfer and early evolution of tyrosine kinase signaling.</title>
        <authorList>
            <person name="Clarke M."/>
            <person name="Lohan A.J."/>
            <person name="Liu B."/>
            <person name="Lagkouvardos I."/>
            <person name="Roy S."/>
            <person name="Zafar N."/>
            <person name="Bertelli C."/>
            <person name="Schilde C."/>
            <person name="Kianianmomeni A."/>
            <person name="Burglin T.R."/>
            <person name="Frech C."/>
            <person name="Turcotte B."/>
            <person name="Kopec K.O."/>
            <person name="Synnott J.M."/>
            <person name="Choo C."/>
            <person name="Paponov I."/>
            <person name="Finkler A."/>
            <person name="Soon Heng Tan C."/>
            <person name="Hutchins A.P."/>
            <person name="Weinmeier T."/>
            <person name="Rattei T."/>
            <person name="Chu J.S."/>
            <person name="Gimenez G."/>
            <person name="Irimia M."/>
            <person name="Rigden D.J."/>
            <person name="Fitzpatrick D.A."/>
            <person name="Lorenzo-Morales J."/>
            <person name="Bateman A."/>
            <person name="Chiu C.H."/>
            <person name="Tang P."/>
            <person name="Hegemann P."/>
            <person name="Fromm H."/>
            <person name="Raoult D."/>
            <person name="Greub G."/>
            <person name="Miranda-Saavedra D."/>
            <person name="Chen N."/>
            <person name="Nash P."/>
            <person name="Ginger M.L."/>
            <person name="Horn M."/>
            <person name="Schaap P."/>
            <person name="Caler L."/>
            <person name="Loftus B."/>
        </authorList>
    </citation>
    <scope>NUCLEOTIDE SEQUENCE [LARGE SCALE GENOMIC DNA]</scope>
    <source>
        <strain evidence="9 10">Neff</strain>
    </source>
</reference>
<dbReference type="InterPro" id="IPR040637">
    <property type="entry name" value="Ribosomal_uL10-like_insert"/>
</dbReference>
<dbReference type="VEuPathDB" id="AmoebaDB:ACA1_149420"/>
<sequence length="251" mass="28083">MPKSRRNKMVALTKTEKKVGRRKEELVDNLRKGLEEYASVYVFTFENMRSTQFKSVRARWSGSRFYLGKNKVMQIALGRSGQDEAAHDLHKLSRQLVGNSGLFLTNSPADEVATFFKDYAESDYARAGFVSTQTVELPAGPLPNFAHSMEPHLRKLGMPTRLNKGVIELDRHFTVCKEGATLTPEQAKILKLLEIKMSQFSMALKCVWKRTSDFATGEGAFEMLAAEGSSSTGQVDGPDDDDDEDDDDLSE</sequence>
<dbReference type="GeneID" id="14923733"/>
<dbReference type="Pfam" id="PF00466">
    <property type="entry name" value="Ribosomal_L10"/>
    <property type="match status" value="1"/>
</dbReference>
<dbReference type="Gene3D" id="3.90.105.20">
    <property type="match status" value="1"/>
</dbReference>
<keyword evidence="9" id="KW-0689">Ribosomal protein</keyword>
<comment type="similarity">
    <text evidence="2 6">Belongs to the universal ribosomal protein uL10 family.</text>
</comment>
<organism evidence="9 10">
    <name type="scientific">Acanthamoeba castellanii (strain ATCC 30010 / Neff)</name>
    <dbReference type="NCBI Taxonomy" id="1257118"/>
    <lineage>
        <taxon>Eukaryota</taxon>
        <taxon>Amoebozoa</taxon>
        <taxon>Discosea</taxon>
        <taxon>Longamoebia</taxon>
        <taxon>Centramoebida</taxon>
        <taxon>Acanthamoebidae</taxon>
        <taxon>Acanthamoeba</taxon>
    </lineage>
</organism>
<dbReference type="OMA" id="LEWAENY"/>
<evidence type="ECO:0000256" key="5">
    <source>
        <dbReference type="ARBA" id="ARBA00023242"/>
    </source>
</evidence>
<comment type="subunit">
    <text evidence="3 6">Associates with the pre-60S ribosomal particle.</text>
</comment>
<feature type="region of interest" description="Disordered" evidence="7">
    <location>
        <begin position="225"/>
        <end position="251"/>
    </location>
</feature>
<dbReference type="Gene3D" id="3.30.70.1730">
    <property type="match status" value="1"/>
</dbReference>
<evidence type="ECO:0000256" key="2">
    <source>
        <dbReference type="ARBA" id="ARBA00008889"/>
    </source>
</evidence>
<comment type="function">
    <text evidence="1 6">Component of the ribosome assembly machinery. Nuclear paralog of the ribosomal protein P0, it binds pre-60S subunits at an early stage of assembly in the nucleolus, and is replaced by P0 in cytoplasmic pre-60S subunits and mature 80S ribosomes.</text>
</comment>
<feature type="compositionally biased region" description="Acidic residues" evidence="7">
    <location>
        <begin position="237"/>
        <end position="251"/>
    </location>
</feature>
<dbReference type="GO" id="GO:0005840">
    <property type="term" value="C:ribosome"/>
    <property type="evidence" value="ECO:0007669"/>
    <property type="project" value="UniProtKB-KW"/>
</dbReference>
<dbReference type="OrthoDB" id="10262308at2759"/>
<keyword evidence="10" id="KW-1185">Reference proteome</keyword>
<proteinExistence type="inferred from homology"/>
<dbReference type="Proteomes" id="UP000011083">
    <property type="component" value="Unassembled WGS sequence"/>
</dbReference>
<dbReference type="InterPro" id="IPR033867">
    <property type="entry name" value="Mrt4"/>
</dbReference>
<dbReference type="GO" id="GO:0006364">
    <property type="term" value="P:rRNA processing"/>
    <property type="evidence" value="ECO:0007669"/>
    <property type="project" value="TreeGrafter"/>
</dbReference>
<dbReference type="EMBL" id="KB007870">
    <property type="protein sequence ID" value="ELR22774.1"/>
    <property type="molecule type" value="Genomic_DNA"/>
</dbReference>
<dbReference type="STRING" id="1257118.L8HB77"/>
<dbReference type="FunFam" id="3.90.105.20:FF:000003">
    <property type="entry name" value="Ribosome assembly factor mrt4"/>
    <property type="match status" value="1"/>
</dbReference>
<gene>
    <name evidence="9" type="ORF">ACA1_149420</name>
</gene>
<dbReference type="CDD" id="cd05796">
    <property type="entry name" value="Ribosomal_P0_like"/>
    <property type="match status" value="1"/>
</dbReference>